<gene>
    <name evidence="6" type="ORF">Pmar_PMAR013117</name>
</gene>
<dbReference type="OMA" id="CSWVVNQ"/>
<dbReference type="GO" id="GO:0045337">
    <property type="term" value="P:farnesyl diphosphate biosynthetic process"/>
    <property type="evidence" value="ECO:0007669"/>
    <property type="project" value="TreeGrafter"/>
</dbReference>
<dbReference type="CDD" id="cd00685">
    <property type="entry name" value="Trans_IPPS_HT"/>
    <property type="match status" value="1"/>
</dbReference>
<protein>
    <submittedName>
        <fullName evidence="6">Farnesyl pyrophosphate synthetase, putative</fullName>
    </submittedName>
</protein>
<keyword evidence="7" id="KW-1185">Reference proteome</keyword>
<dbReference type="InterPro" id="IPR008949">
    <property type="entry name" value="Isoprenoid_synthase_dom_sf"/>
</dbReference>
<dbReference type="PANTHER" id="PTHR11525:SF0">
    <property type="entry name" value="FARNESYL PYROPHOSPHATE SYNTHASE"/>
    <property type="match status" value="1"/>
</dbReference>
<name>C5L4Y6_PERM5</name>
<dbReference type="PROSITE" id="PS00723">
    <property type="entry name" value="POLYPRENYL_SYNTHASE_1"/>
    <property type="match status" value="1"/>
</dbReference>
<evidence type="ECO:0000256" key="3">
    <source>
        <dbReference type="ARBA" id="ARBA00022723"/>
    </source>
</evidence>
<comment type="cofactor">
    <cofactor evidence="1">
        <name>Mg(2+)</name>
        <dbReference type="ChEBI" id="CHEBI:18420"/>
    </cofactor>
</comment>
<dbReference type="GO" id="GO:0005737">
    <property type="term" value="C:cytoplasm"/>
    <property type="evidence" value="ECO:0007669"/>
    <property type="project" value="TreeGrafter"/>
</dbReference>
<dbReference type="Pfam" id="PF00348">
    <property type="entry name" value="polyprenyl_synt"/>
    <property type="match status" value="1"/>
</dbReference>
<dbReference type="Proteomes" id="UP000007800">
    <property type="component" value="Unassembled WGS sequence"/>
</dbReference>
<dbReference type="SFLD" id="SFLDS00005">
    <property type="entry name" value="Isoprenoid_Synthase_Type_I"/>
    <property type="match status" value="1"/>
</dbReference>
<dbReference type="RefSeq" id="XP_002776390.1">
    <property type="nucleotide sequence ID" value="XM_002776344.1"/>
</dbReference>
<dbReference type="InParanoid" id="C5L4Y6"/>
<dbReference type="GeneID" id="9064386"/>
<keyword evidence="4" id="KW-0460">Magnesium</keyword>
<evidence type="ECO:0000313" key="7">
    <source>
        <dbReference type="Proteomes" id="UP000007800"/>
    </source>
</evidence>
<dbReference type="AlphaFoldDB" id="C5L4Y6"/>
<dbReference type="OrthoDB" id="10257492at2759"/>
<dbReference type="GO" id="GO:0004161">
    <property type="term" value="F:dimethylallyltranstransferase activity"/>
    <property type="evidence" value="ECO:0007669"/>
    <property type="project" value="TreeGrafter"/>
</dbReference>
<dbReference type="SUPFAM" id="SSF48576">
    <property type="entry name" value="Terpenoid synthases"/>
    <property type="match status" value="1"/>
</dbReference>
<dbReference type="EMBL" id="GG679185">
    <property type="protein sequence ID" value="EER08206.1"/>
    <property type="molecule type" value="Genomic_DNA"/>
</dbReference>
<keyword evidence="2 5" id="KW-0808">Transferase</keyword>
<evidence type="ECO:0000256" key="1">
    <source>
        <dbReference type="ARBA" id="ARBA00001946"/>
    </source>
</evidence>
<sequence>MPHNTLTLPAAHAEKVVMNSSSGHAGRGDIQDDSIRQMFLDAYPRARETVIQGIGAYLDEGGLGPDNDVHIGVSHDGMVCNYFERCMNYNCLGGKMTRGLTTVATYVALCGDYREHVKDAAAIGWSAEFLQASFLMFDDVMDQSETRRGSTCWYRLPEISMPNSLNDVVFIENAVYTLLIESTGFDADIKLAIIRLCHDITLRTIIGQHLDLNSVRPDDYTVDLSRYTMERYWATTAYKTAYYSFWLPVALGMAMARFSLDDPDYKGTKDACILLGNFFQAQDDFLDVFGDPEAIGKVGTDIKESKCSYVFLKARELLETSDSCESKASLERLNKLYSKKDKTGAEVDEIKCILAKSGVEQAFRR</sequence>
<dbReference type="GO" id="GO:0046872">
    <property type="term" value="F:metal ion binding"/>
    <property type="evidence" value="ECO:0007669"/>
    <property type="project" value="UniProtKB-KW"/>
</dbReference>
<evidence type="ECO:0000256" key="4">
    <source>
        <dbReference type="ARBA" id="ARBA00022842"/>
    </source>
</evidence>
<dbReference type="FunCoup" id="C5L4Y6">
    <property type="interactions" value="684"/>
</dbReference>
<dbReference type="Gene3D" id="1.10.600.10">
    <property type="entry name" value="Farnesyl Diphosphate Synthase"/>
    <property type="match status" value="1"/>
</dbReference>
<organism evidence="7">
    <name type="scientific">Perkinsus marinus (strain ATCC 50983 / TXsc)</name>
    <dbReference type="NCBI Taxonomy" id="423536"/>
    <lineage>
        <taxon>Eukaryota</taxon>
        <taxon>Sar</taxon>
        <taxon>Alveolata</taxon>
        <taxon>Perkinsozoa</taxon>
        <taxon>Perkinsea</taxon>
        <taxon>Perkinsida</taxon>
        <taxon>Perkinsidae</taxon>
        <taxon>Perkinsus</taxon>
    </lineage>
</organism>
<dbReference type="InterPro" id="IPR033749">
    <property type="entry name" value="Polyprenyl_synt_CS"/>
</dbReference>
<evidence type="ECO:0000256" key="5">
    <source>
        <dbReference type="RuleBase" id="RU004466"/>
    </source>
</evidence>
<proteinExistence type="inferred from homology"/>
<reference evidence="6 7" key="1">
    <citation type="submission" date="2008-07" db="EMBL/GenBank/DDBJ databases">
        <authorList>
            <person name="El-Sayed N."/>
            <person name="Caler E."/>
            <person name="Inman J."/>
            <person name="Amedeo P."/>
            <person name="Hass B."/>
            <person name="Wortman J."/>
        </authorList>
    </citation>
    <scope>NUCLEOTIDE SEQUENCE [LARGE SCALE GENOMIC DNA]</scope>
    <source>
        <strain evidence="7">ATCC 50983 / TXsc</strain>
    </source>
</reference>
<keyword evidence="3" id="KW-0479">Metal-binding</keyword>
<dbReference type="PANTHER" id="PTHR11525">
    <property type="entry name" value="FARNESYL-PYROPHOSPHATE SYNTHETASE"/>
    <property type="match status" value="1"/>
</dbReference>
<dbReference type="InterPro" id="IPR000092">
    <property type="entry name" value="Polyprenyl_synt"/>
</dbReference>
<dbReference type="InterPro" id="IPR039702">
    <property type="entry name" value="FPS1-like"/>
</dbReference>
<evidence type="ECO:0000313" key="6">
    <source>
        <dbReference type="EMBL" id="EER08206.1"/>
    </source>
</evidence>
<accession>C5L4Y6</accession>
<dbReference type="GO" id="GO:0004337">
    <property type="term" value="F:(2E,6E)-farnesyl diphosphate synthase activity"/>
    <property type="evidence" value="ECO:0007669"/>
    <property type="project" value="TreeGrafter"/>
</dbReference>
<comment type="similarity">
    <text evidence="5">Belongs to the FPP/GGPP synthase family.</text>
</comment>
<evidence type="ECO:0000256" key="2">
    <source>
        <dbReference type="ARBA" id="ARBA00022679"/>
    </source>
</evidence>